<evidence type="ECO:0000313" key="3">
    <source>
        <dbReference type="Proteomes" id="UP000216438"/>
    </source>
</evidence>
<dbReference type="EMBL" id="CP016303">
    <property type="protein sequence ID" value="ASX27035.1"/>
    <property type="molecule type" value="Genomic_DNA"/>
</dbReference>
<organism evidence="2 3">
    <name type="scientific">Candidatus Hamiltonella defensa</name>
    <name type="common">Bemisia tabaci</name>
    <dbReference type="NCBI Taxonomy" id="672795"/>
    <lineage>
        <taxon>Bacteria</taxon>
        <taxon>Pseudomonadati</taxon>
        <taxon>Pseudomonadota</taxon>
        <taxon>Gammaproteobacteria</taxon>
        <taxon>Enterobacterales</taxon>
        <taxon>Enterobacteriaceae</taxon>
        <taxon>aphid secondary symbionts</taxon>
        <taxon>Candidatus Williamhamiltonella</taxon>
    </lineage>
</organism>
<dbReference type="AlphaFoldDB" id="A0A249E0I8"/>
<proteinExistence type="predicted"/>
<evidence type="ECO:0000256" key="1">
    <source>
        <dbReference type="SAM" id="Coils"/>
    </source>
</evidence>
<evidence type="ECO:0000313" key="2">
    <source>
        <dbReference type="EMBL" id="ASX27035.1"/>
    </source>
</evidence>
<dbReference type="Proteomes" id="UP000216438">
    <property type="component" value="Chromosome"/>
</dbReference>
<accession>A0A249E0I8</accession>
<feature type="coiled-coil region" evidence="1">
    <location>
        <begin position="72"/>
        <end position="112"/>
    </location>
</feature>
<name>A0A249E0I8_9ENTR</name>
<keyword evidence="1" id="KW-0175">Coiled coil</keyword>
<reference evidence="3" key="1">
    <citation type="submission" date="2016-06" db="EMBL/GenBank/DDBJ databases">
        <authorList>
            <person name="Chen W."/>
            <person name="Hasegawa D.K."/>
        </authorList>
    </citation>
    <scope>NUCLEOTIDE SEQUENCE [LARGE SCALE GENOMIC DNA]</scope>
    <source>
        <strain evidence="3">MEAM1</strain>
    </source>
</reference>
<dbReference type="RefSeq" id="WP_046493743.1">
    <property type="nucleotide sequence ID" value="NZ_CP016303.1"/>
</dbReference>
<sequence length="127" mass="15468">MTLVRLLNLKKNREQTLRRCISGSIKTQENLKWQTEGCRIKREQICEQLKKLTHWQGVLEAKEFAEHKELFHSFYEQEREQLSKRNEFLMQLKQIEKKLQELQLLLKLNLIKQEKLRILIKDESNSY</sequence>
<reference evidence="2 3" key="2">
    <citation type="submission" date="2017-09" db="EMBL/GenBank/DDBJ databases">
        <title>The genome of whitefly Bemisia tabaci, a global crop pest, provides novel insights into virus transmission, host adaptation and insecticide resistance.</title>
        <authorList>
            <person name="Kaur N."/>
            <person name="Kliot A."/>
            <person name="Pinheiro P.V."/>
            <person name="Luan J."/>
            <person name="Zheng Y."/>
            <person name="Liu W."/>
            <person name="Sun H."/>
            <person name="Yang X."/>
            <person name="Xu Y."/>
            <person name="Luo Y."/>
            <person name="Kruse A."/>
            <person name="Fisher T.W."/>
            <person name="Nelson D.R."/>
            <person name="Elimelech M."/>
            <person name="MacCoss M."/>
            <person name="Johnson R."/>
            <person name="Cohen E."/>
            <person name="Hunter W.B."/>
            <person name="Brown J.K."/>
            <person name="Jander G."/>
            <person name="Cilia M."/>
            <person name="Douglas A.E."/>
            <person name="Ghanim M."/>
            <person name="Simmons A.M."/>
            <person name="Wintermantel W.M."/>
            <person name="Ling K.-S."/>
            <person name="Fei Z."/>
        </authorList>
    </citation>
    <scope>NUCLEOTIDE SEQUENCE [LARGE SCALE GENOMIC DNA]</scope>
    <source>
        <strain evidence="2 3">MEAM1</strain>
    </source>
</reference>
<gene>
    <name evidence="2" type="ORF">BA171_04170</name>
</gene>
<protein>
    <submittedName>
        <fullName evidence="2">Type III secretion system apparatus protein</fullName>
    </submittedName>
</protein>